<keyword evidence="3 5" id="KW-0328">Glycosyltransferase</keyword>
<protein>
    <recommendedName>
        <fullName evidence="5">Purine nucleoside phosphorylase</fullName>
        <ecNumber evidence="5">2.4.2.1</ecNumber>
    </recommendedName>
    <alternativeName>
        <fullName evidence="5">Inosine-guanosine phosphorylase</fullName>
    </alternativeName>
</protein>
<sequence length="285" mass="30042">MSLPLQGAALDAAITSSIATLKSTFGEQAPEVAVVLGSGWSGAVDQLQDQQHLPYAQLPAFPQPKVEGHVAEITVGRVGQQRVAMLRGRAHTYESGDCTGMAGAIRSLKAWGVKVLVLTNASGSLRSHQPPGSLMLIADHINAPQRSPLTGLPGNDRFTDMSVAYDAELREQGFKIARQHNMVLTEGVYVWAVGPHFETPAEIRMFAAWGADAVGMSTVPETILARHAGLRVAGLALITNMAAGMSDEALTHALTLQQAKLSGERAAAFLGQYLASLATLASVKA</sequence>
<dbReference type="PIRSF" id="PIRSF000477">
    <property type="entry name" value="PurNPase"/>
    <property type="match status" value="1"/>
</dbReference>
<dbReference type="Gene3D" id="3.40.50.1580">
    <property type="entry name" value="Nucleoside phosphorylase domain"/>
    <property type="match status" value="1"/>
</dbReference>
<dbReference type="Pfam" id="PF01048">
    <property type="entry name" value="PNP_UDP_1"/>
    <property type="match status" value="1"/>
</dbReference>
<dbReference type="EMBL" id="NIOF01000001">
    <property type="protein sequence ID" value="OWQ92989.1"/>
    <property type="molecule type" value="Genomic_DNA"/>
</dbReference>
<dbReference type="NCBIfam" id="TIGR01697">
    <property type="entry name" value="PNPH-PUNA-XAPA"/>
    <property type="match status" value="1"/>
</dbReference>
<comment type="function">
    <text evidence="5">The purine nucleoside phosphorylases catalyze the phosphorolytic breakdown of the N-glycosidic bond in the beta-(deoxy)ribonucleoside molecules, with the formation of the corresponding free purine bases and pentose-1-phosphate.</text>
</comment>
<evidence type="ECO:0000256" key="2">
    <source>
        <dbReference type="ARBA" id="ARBA00006751"/>
    </source>
</evidence>
<name>A0A246JLB0_9BURK</name>
<dbReference type="RefSeq" id="WP_088382137.1">
    <property type="nucleotide sequence ID" value="NZ_NIOF01000001.1"/>
</dbReference>
<feature type="binding site" evidence="6">
    <location>
        <position position="217"/>
    </location>
    <ligand>
        <name>phosphate</name>
        <dbReference type="ChEBI" id="CHEBI:43474"/>
    </ligand>
</feature>
<evidence type="ECO:0000256" key="1">
    <source>
        <dbReference type="ARBA" id="ARBA00005058"/>
    </source>
</evidence>
<feature type="domain" description="Nucleoside phosphorylase" evidence="7">
    <location>
        <begin position="32"/>
        <end position="274"/>
    </location>
</feature>
<gene>
    <name evidence="8" type="ORF">CDN99_00300</name>
</gene>
<dbReference type="OrthoDB" id="1523230at2"/>
<feature type="binding site" evidence="6">
    <location>
        <position position="198"/>
    </location>
    <ligand>
        <name>a purine D-ribonucleoside</name>
        <dbReference type="ChEBI" id="CHEBI:142355"/>
    </ligand>
</feature>
<dbReference type="GO" id="GO:0009116">
    <property type="term" value="P:nucleoside metabolic process"/>
    <property type="evidence" value="ECO:0007669"/>
    <property type="project" value="InterPro"/>
</dbReference>
<evidence type="ECO:0000256" key="4">
    <source>
        <dbReference type="ARBA" id="ARBA00022679"/>
    </source>
</evidence>
<dbReference type="SUPFAM" id="SSF53167">
    <property type="entry name" value="Purine and uridine phosphorylases"/>
    <property type="match status" value="1"/>
</dbReference>
<comment type="similarity">
    <text evidence="2 5">Belongs to the PNP/MTAP phosphorylase family.</text>
</comment>
<accession>A0A246JLB0</accession>
<dbReference type="InterPro" id="IPR000845">
    <property type="entry name" value="Nucleoside_phosphorylase_d"/>
</dbReference>
<keyword evidence="4 5" id="KW-0808">Transferase</keyword>
<evidence type="ECO:0000256" key="3">
    <source>
        <dbReference type="ARBA" id="ARBA00022676"/>
    </source>
</evidence>
<dbReference type="InterPro" id="IPR035994">
    <property type="entry name" value="Nucleoside_phosphorylase_sf"/>
</dbReference>
<dbReference type="NCBIfam" id="NF006054">
    <property type="entry name" value="PRK08202.1"/>
    <property type="match status" value="1"/>
</dbReference>
<evidence type="ECO:0000256" key="5">
    <source>
        <dbReference type="PIRNR" id="PIRNR000477"/>
    </source>
</evidence>
<feature type="binding site" evidence="6">
    <location>
        <position position="240"/>
    </location>
    <ligand>
        <name>a purine D-ribonucleoside</name>
        <dbReference type="ChEBI" id="CHEBI:142355"/>
    </ligand>
</feature>
<evidence type="ECO:0000313" key="8">
    <source>
        <dbReference type="EMBL" id="OWQ92989.1"/>
    </source>
</evidence>
<evidence type="ECO:0000313" key="9">
    <source>
        <dbReference type="Proteomes" id="UP000197468"/>
    </source>
</evidence>
<dbReference type="Proteomes" id="UP000197468">
    <property type="component" value="Unassembled WGS sequence"/>
</dbReference>
<feature type="binding site" evidence="6">
    <location>
        <position position="69"/>
    </location>
    <ligand>
        <name>phosphate</name>
        <dbReference type="ChEBI" id="CHEBI:43474"/>
    </ligand>
</feature>
<keyword evidence="9" id="KW-1185">Reference proteome</keyword>
<proteinExistence type="inferred from homology"/>
<feature type="binding site" evidence="6">
    <location>
        <position position="38"/>
    </location>
    <ligand>
        <name>phosphate</name>
        <dbReference type="ChEBI" id="CHEBI:43474"/>
    </ligand>
</feature>
<dbReference type="PANTHER" id="PTHR11904">
    <property type="entry name" value="METHYLTHIOADENOSINE/PURINE NUCLEOSIDE PHOSPHORYLASE"/>
    <property type="match status" value="1"/>
</dbReference>
<dbReference type="AlphaFoldDB" id="A0A246JLB0"/>
<evidence type="ECO:0000259" key="7">
    <source>
        <dbReference type="Pfam" id="PF01048"/>
    </source>
</evidence>
<feature type="binding site" evidence="6">
    <location>
        <position position="121"/>
    </location>
    <ligand>
        <name>phosphate</name>
        <dbReference type="ChEBI" id="CHEBI:43474"/>
    </ligand>
</feature>
<dbReference type="GO" id="GO:0005737">
    <property type="term" value="C:cytoplasm"/>
    <property type="evidence" value="ECO:0007669"/>
    <property type="project" value="TreeGrafter"/>
</dbReference>
<dbReference type="InterPro" id="IPR011268">
    <property type="entry name" value="Purine_phosphorylase"/>
</dbReference>
<dbReference type="PANTHER" id="PTHR11904:SF9">
    <property type="entry name" value="PURINE NUCLEOSIDE PHOSPHORYLASE-RELATED"/>
    <property type="match status" value="1"/>
</dbReference>
<reference evidence="8 9" key="1">
    <citation type="journal article" date="2008" name="Int. J. Syst. Evol. Microbiol.">
        <title>Description of Roseateles aquatilis sp. nov. and Roseateles terrae sp. nov., in the class Betaproteobacteria, and emended description of the genus Roseateles.</title>
        <authorList>
            <person name="Gomila M."/>
            <person name="Bowien B."/>
            <person name="Falsen E."/>
            <person name="Moore E.R."/>
            <person name="Lalucat J."/>
        </authorList>
    </citation>
    <scope>NUCLEOTIDE SEQUENCE [LARGE SCALE GENOMIC DNA]</scope>
    <source>
        <strain evidence="8 9">CCUG 48205</strain>
    </source>
</reference>
<dbReference type="UniPathway" id="UPA00606"/>
<dbReference type="GO" id="GO:0004731">
    <property type="term" value="F:purine-nucleoside phosphorylase activity"/>
    <property type="evidence" value="ECO:0007669"/>
    <property type="project" value="UniProtKB-EC"/>
</dbReference>
<dbReference type="EC" id="2.4.2.1" evidence="5"/>
<comment type="caution">
    <text evidence="8">The sequence shown here is derived from an EMBL/GenBank/DDBJ whole genome shotgun (WGS) entry which is preliminary data.</text>
</comment>
<comment type="pathway">
    <text evidence="1 5">Purine metabolism; purine nucleoside salvage.</text>
</comment>
<dbReference type="CDD" id="cd09009">
    <property type="entry name" value="PNP-EcPNPII_like"/>
    <property type="match status" value="1"/>
</dbReference>
<feature type="binding site" evidence="6">
    <location>
        <begin position="89"/>
        <end position="91"/>
    </location>
    <ligand>
        <name>phosphate</name>
        <dbReference type="ChEBI" id="CHEBI:43474"/>
    </ligand>
</feature>
<evidence type="ECO:0000256" key="6">
    <source>
        <dbReference type="PIRSR" id="PIRSR000477-2"/>
    </source>
</evidence>
<organism evidence="8 9">
    <name type="scientific">Roseateles aquatilis</name>
    <dbReference type="NCBI Taxonomy" id="431061"/>
    <lineage>
        <taxon>Bacteria</taxon>
        <taxon>Pseudomonadati</taxon>
        <taxon>Pseudomonadota</taxon>
        <taxon>Betaproteobacteria</taxon>
        <taxon>Burkholderiales</taxon>
        <taxon>Sphaerotilaceae</taxon>
        <taxon>Roseateles</taxon>
    </lineage>
</organism>